<keyword evidence="4 8" id="KW-0133">Cell shape</keyword>
<evidence type="ECO:0000313" key="10">
    <source>
        <dbReference type="EMBL" id="KRO01748.1"/>
    </source>
</evidence>
<dbReference type="Pfam" id="PF19127">
    <property type="entry name" value="Choline_bind_3"/>
    <property type="match status" value="2"/>
</dbReference>
<name>A0ABR5PYS3_9ACTN</name>
<evidence type="ECO:0000313" key="11">
    <source>
        <dbReference type="Proteomes" id="UP000051927"/>
    </source>
</evidence>
<evidence type="ECO:0000256" key="1">
    <source>
        <dbReference type="ARBA" id="ARBA00004752"/>
    </source>
</evidence>
<keyword evidence="5 8" id="KW-0573">Peptidoglycan synthesis</keyword>
<dbReference type="PANTHER" id="PTHR30582">
    <property type="entry name" value="L,D-TRANSPEPTIDASE"/>
    <property type="match status" value="1"/>
</dbReference>
<keyword evidence="6 8" id="KW-0961">Cell wall biogenesis/degradation</keyword>
<gene>
    <name evidence="10" type="ORF">IV60_GL000985</name>
</gene>
<dbReference type="SUPFAM" id="SSF69360">
    <property type="entry name" value="Cell wall binding repeat"/>
    <property type="match status" value="1"/>
</dbReference>
<keyword evidence="10" id="KW-0378">Hydrolase</keyword>
<dbReference type="PANTHER" id="PTHR30582:SF2">
    <property type="entry name" value="L,D-TRANSPEPTIDASE YCIB-RELATED"/>
    <property type="match status" value="1"/>
</dbReference>
<feature type="active site" description="Proton donor/acceptor" evidence="8">
    <location>
        <position position="321"/>
    </location>
</feature>
<dbReference type="Pfam" id="PF03734">
    <property type="entry name" value="YkuD"/>
    <property type="match status" value="1"/>
</dbReference>
<feature type="repeat" description="Cell wall-binding" evidence="7">
    <location>
        <begin position="126"/>
        <end position="145"/>
    </location>
</feature>
<keyword evidence="2" id="KW-0808">Transferase</keyword>
<dbReference type="Gene3D" id="2.40.440.10">
    <property type="entry name" value="L,D-transpeptidase catalytic domain-like"/>
    <property type="match status" value="1"/>
</dbReference>
<dbReference type="GO" id="GO:0008233">
    <property type="term" value="F:peptidase activity"/>
    <property type="evidence" value="ECO:0007669"/>
    <property type="project" value="UniProtKB-KW"/>
</dbReference>
<comment type="pathway">
    <text evidence="1 8">Cell wall biogenesis; peptidoglycan biosynthesis.</text>
</comment>
<dbReference type="SUPFAM" id="SSF141523">
    <property type="entry name" value="L,D-transpeptidase catalytic domain-like"/>
    <property type="match status" value="1"/>
</dbReference>
<proteinExistence type="predicted"/>
<feature type="domain" description="L,D-TPase catalytic" evidence="9">
    <location>
        <begin position="250"/>
        <end position="369"/>
    </location>
</feature>
<feature type="repeat" description="Cell wall-binding" evidence="7">
    <location>
        <begin position="146"/>
        <end position="165"/>
    </location>
</feature>
<evidence type="ECO:0000256" key="5">
    <source>
        <dbReference type="ARBA" id="ARBA00022984"/>
    </source>
</evidence>
<accession>A0ABR5PYS3</accession>
<dbReference type="Gene3D" id="2.10.270.10">
    <property type="entry name" value="Cholin Binding"/>
    <property type="match status" value="2"/>
</dbReference>
<dbReference type="CDD" id="cd16913">
    <property type="entry name" value="YkuD_like"/>
    <property type="match status" value="1"/>
</dbReference>
<dbReference type="EMBL" id="JQCP01000003">
    <property type="protein sequence ID" value="KRO01748.1"/>
    <property type="molecule type" value="Genomic_DNA"/>
</dbReference>
<sequence>MASNQWVETKPGSKSFASKEGAFVSGWHYTTGGKLFYFDEEQPDHPVKLGEVALGGNYYWFDKTEGLARKQWVTLPNGDKAWATQEGSLTGRIINGEFFAADGSQPTGKVDLGDIVVYVSEDHKLLTGWQKIDGKDYFFNDDGRPASGWLNYGGSWYFLDSSGLMQTGWVHPSGSYWYHLATNGKMDTGWIKDGGKDYYLDPTSGAMKTGYLSWGGKLYHADSDGAMYEAPCYYPDMLYYAQNIYSATRWLIQIDTHQNRFAVYYGSYGNWVPWHEWYCTTGAPGMWTPHGQFSAGMKGLYFGSGYRCWYYTQISGDYLIHSILYNSDGYTVRDGRLGYHGSHGCVRLATENAKWVYNNIPYGTKIYIW</sequence>
<keyword evidence="3" id="KW-0677">Repeat</keyword>
<evidence type="ECO:0000256" key="8">
    <source>
        <dbReference type="PROSITE-ProRule" id="PRU01373"/>
    </source>
</evidence>
<dbReference type="Proteomes" id="UP000051927">
    <property type="component" value="Unassembled WGS sequence"/>
</dbReference>
<dbReference type="InterPro" id="IPR050979">
    <property type="entry name" value="LD-transpeptidase"/>
</dbReference>
<comment type="caution">
    <text evidence="10">The sequence shown here is derived from an EMBL/GenBank/DDBJ whole genome shotgun (WGS) entry which is preliminary data.</text>
</comment>
<keyword evidence="10" id="KW-0645">Protease</keyword>
<reference evidence="10 11" key="1">
    <citation type="journal article" date="2015" name="Genome Announc.">
        <title>Expanding the biotechnology potential of lactobacilli through comparative genomics of 213 strains and associated genera.</title>
        <authorList>
            <person name="Sun Z."/>
            <person name="Harris H.M."/>
            <person name="McCann A."/>
            <person name="Guo C."/>
            <person name="Argimon S."/>
            <person name="Zhang W."/>
            <person name="Yang X."/>
            <person name="Jeffery I.B."/>
            <person name="Cooney J.C."/>
            <person name="Kagawa T.F."/>
            <person name="Liu W."/>
            <person name="Song Y."/>
            <person name="Salvetti E."/>
            <person name="Wrobel A."/>
            <person name="Rasinkangas P."/>
            <person name="Parkhill J."/>
            <person name="Rea M.C."/>
            <person name="O'Sullivan O."/>
            <person name="Ritari J."/>
            <person name="Douillard F.P."/>
            <person name="Paul Ross R."/>
            <person name="Yang R."/>
            <person name="Briner A.E."/>
            <person name="Felis G.E."/>
            <person name="de Vos W.M."/>
            <person name="Barrangou R."/>
            <person name="Klaenhammer T.R."/>
            <person name="Caufield P.W."/>
            <person name="Cui Y."/>
            <person name="Zhang H."/>
            <person name="O'Toole P.W."/>
        </authorList>
    </citation>
    <scope>NUCLEOTIDE SEQUENCE [LARGE SCALE GENOMIC DNA]</scope>
    <source>
        <strain evidence="10 11">DSM 7090</strain>
    </source>
</reference>
<feature type="active site" description="Nucleophile" evidence="8">
    <location>
        <position position="345"/>
    </location>
</feature>
<evidence type="ECO:0000256" key="7">
    <source>
        <dbReference type="PROSITE-ProRule" id="PRU00591"/>
    </source>
</evidence>
<evidence type="ECO:0000256" key="2">
    <source>
        <dbReference type="ARBA" id="ARBA00022679"/>
    </source>
</evidence>
<dbReference type="PROSITE" id="PS51170">
    <property type="entry name" value="CW"/>
    <property type="match status" value="2"/>
</dbReference>
<evidence type="ECO:0000256" key="4">
    <source>
        <dbReference type="ARBA" id="ARBA00022960"/>
    </source>
</evidence>
<evidence type="ECO:0000256" key="6">
    <source>
        <dbReference type="ARBA" id="ARBA00023316"/>
    </source>
</evidence>
<evidence type="ECO:0000259" key="9">
    <source>
        <dbReference type="PROSITE" id="PS52029"/>
    </source>
</evidence>
<protein>
    <submittedName>
        <fullName evidence="10">Collagenolytic protease</fullName>
    </submittedName>
</protein>
<keyword evidence="11" id="KW-1185">Reference proteome</keyword>
<dbReference type="InterPro" id="IPR018337">
    <property type="entry name" value="Cell_wall/Cho-bd_repeat"/>
</dbReference>
<dbReference type="GO" id="GO:0006508">
    <property type="term" value="P:proteolysis"/>
    <property type="evidence" value="ECO:0007669"/>
    <property type="project" value="UniProtKB-KW"/>
</dbReference>
<dbReference type="InterPro" id="IPR038063">
    <property type="entry name" value="Transpep_catalytic_dom"/>
</dbReference>
<dbReference type="PROSITE" id="PS52029">
    <property type="entry name" value="LD_TPASE"/>
    <property type="match status" value="1"/>
</dbReference>
<evidence type="ECO:0000256" key="3">
    <source>
        <dbReference type="ARBA" id="ARBA00022737"/>
    </source>
</evidence>
<organism evidence="10 11">
    <name type="scientific">Lancefieldella rimae</name>
    <dbReference type="NCBI Taxonomy" id="1383"/>
    <lineage>
        <taxon>Bacteria</taxon>
        <taxon>Bacillati</taxon>
        <taxon>Actinomycetota</taxon>
        <taxon>Coriobacteriia</taxon>
        <taxon>Coriobacteriales</taxon>
        <taxon>Atopobiaceae</taxon>
        <taxon>Lancefieldella</taxon>
    </lineage>
</organism>
<dbReference type="InterPro" id="IPR005490">
    <property type="entry name" value="LD_TPept_cat_dom"/>
</dbReference>